<evidence type="ECO:0000313" key="15">
    <source>
        <dbReference type="EMBL" id="EDV37620.2"/>
    </source>
</evidence>
<evidence type="ECO:0000256" key="10">
    <source>
        <dbReference type="ARBA" id="ARBA00023201"/>
    </source>
</evidence>
<comment type="similarity">
    <text evidence="2">Belongs to the major facilitator superfamily. Sodium/anion cotransporter family.</text>
</comment>
<reference evidence="15 16" key="1">
    <citation type="journal article" date="2007" name="Nature">
        <title>Evolution of genes and genomes on the Drosophila phylogeny.</title>
        <authorList>
            <consortium name="Drosophila 12 Genomes Consortium"/>
            <person name="Clark A.G."/>
            <person name="Eisen M.B."/>
            <person name="Smith D.R."/>
            <person name="Bergman C.M."/>
            <person name="Oliver B."/>
            <person name="Markow T.A."/>
            <person name="Kaufman T.C."/>
            <person name="Kellis M."/>
            <person name="Gelbart W."/>
            <person name="Iyer V.N."/>
            <person name="Pollard D.A."/>
            <person name="Sackton T.B."/>
            <person name="Larracuente A.M."/>
            <person name="Singh N.D."/>
            <person name="Abad J.P."/>
            <person name="Abt D.N."/>
            <person name="Adryan B."/>
            <person name="Aguade M."/>
            <person name="Akashi H."/>
            <person name="Anderson W.W."/>
            <person name="Aquadro C.F."/>
            <person name="Ardell D.H."/>
            <person name="Arguello R."/>
            <person name="Artieri C.G."/>
            <person name="Barbash D.A."/>
            <person name="Barker D."/>
            <person name="Barsanti P."/>
            <person name="Batterham P."/>
            <person name="Batzoglou S."/>
            <person name="Begun D."/>
            <person name="Bhutkar A."/>
            <person name="Blanco E."/>
            <person name="Bosak S.A."/>
            <person name="Bradley R.K."/>
            <person name="Brand A.D."/>
            <person name="Brent M.R."/>
            <person name="Brooks A.N."/>
            <person name="Brown R.H."/>
            <person name="Butlin R.K."/>
            <person name="Caggese C."/>
            <person name="Calvi B.R."/>
            <person name="Bernardo de Carvalho A."/>
            <person name="Caspi A."/>
            <person name="Castrezana S."/>
            <person name="Celniker S.E."/>
            <person name="Chang J.L."/>
            <person name="Chapple C."/>
            <person name="Chatterji S."/>
            <person name="Chinwalla A."/>
            <person name="Civetta A."/>
            <person name="Clifton S.W."/>
            <person name="Comeron J.M."/>
            <person name="Costello J.C."/>
            <person name="Coyne J.A."/>
            <person name="Daub J."/>
            <person name="David R.G."/>
            <person name="Delcher A.L."/>
            <person name="Delehaunty K."/>
            <person name="Do C.B."/>
            <person name="Ebling H."/>
            <person name="Edwards K."/>
            <person name="Eickbush T."/>
            <person name="Evans J.D."/>
            <person name="Filipski A."/>
            <person name="Findeiss S."/>
            <person name="Freyhult E."/>
            <person name="Fulton L."/>
            <person name="Fulton R."/>
            <person name="Garcia A.C."/>
            <person name="Gardiner A."/>
            <person name="Garfield D.A."/>
            <person name="Garvin B.E."/>
            <person name="Gibson G."/>
            <person name="Gilbert D."/>
            <person name="Gnerre S."/>
            <person name="Godfrey J."/>
            <person name="Good R."/>
            <person name="Gotea V."/>
            <person name="Gravely B."/>
            <person name="Greenberg A.J."/>
            <person name="Griffiths-Jones S."/>
            <person name="Gross S."/>
            <person name="Guigo R."/>
            <person name="Gustafson E.A."/>
            <person name="Haerty W."/>
            <person name="Hahn M.W."/>
            <person name="Halligan D.L."/>
            <person name="Halpern A.L."/>
            <person name="Halter G.M."/>
            <person name="Han M.V."/>
            <person name="Heger A."/>
            <person name="Hillier L."/>
            <person name="Hinrichs A.S."/>
            <person name="Holmes I."/>
            <person name="Hoskins R.A."/>
            <person name="Hubisz M.J."/>
            <person name="Hultmark D."/>
            <person name="Huntley M.A."/>
            <person name="Jaffe D.B."/>
            <person name="Jagadeeshan S."/>
            <person name="Jeck W.R."/>
            <person name="Johnson J."/>
            <person name="Jones C.D."/>
            <person name="Jordan W.C."/>
            <person name="Karpen G.H."/>
            <person name="Kataoka E."/>
            <person name="Keightley P.D."/>
            <person name="Kheradpour P."/>
            <person name="Kirkness E.F."/>
            <person name="Koerich L.B."/>
            <person name="Kristiansen K."/>
            <person name="Kudrna D."/>
            <person name="Kulathinal R.J."/>
            <person name="Kumar S."/>
            <person name="Kwok R."/>
            <person name="Lander E."/>
            <person name="Langley C.H."/>
            <person name="Lapoint R."/>
            <person name="Lazzaro B.P."/>
            <person name="Lee S.J."/>
            <person name="Levesque L."/>
            <person name="Li R."/>
            <person name="Lin C.F."/>
            <person name="Lin M.F."/>
            <person name="Lindblad-Toh K."/>
            <person name="Llopart A."/>
            <person name="Long M."/>
            <person name="Low L."/>
            <person name="Lozovsky E."/>
            <person name="Lu J."/>
            <person name="Luo M."/>
            <person name="Machado C.A."/>
            <person name="Makalowski W."/>
            <person name="Marzo M."/>
            <person name="Matsuda M."/>
            <person name="Matzkin L."/>
            <person name="McAllister B."/>
            <person name="McBride C.S."/>
            <person name="McKernan B."/>
            <person name="McKernan K."/>
            <person name="Mendez-Lago M."/>
            <person name="Minx P."/>
            <person name="Mollenhauer M.U."/>
            <person name="Montooth K."/>
            <person name="Mount S.M."/>
            <person name="Mu X."/>
            <person name="Myers E."/>
            <person name="Negre B."/>
            <person name="Newfeld S."/>
            <person name="Nielsen R."/>
            <person name="Noor M.A."/>
            <person name="O'Grady P."/>
            <person name="Pachter L."/>
            <person name="Papaceit M."/>
            <person name="Parisi M.J."/>
            <person name="Parisi M."/>
            <person name="Parts L."/>
            <person name="Pedersen J.S."/>
            <person name="Pesole G."/>
            <person name="Phillippy A.M."/>
            <person name="Ponting C.P."/>
            <person name="Pop M."/>
            <person name="Porcelli D."/>
            <person name="Powell J.R."/>
            <person name="Prohaska S."/>
            <person name="Pruitt K."/>
            <person name="Puig M."/>
            <person name="Quesneville H."/>
            <person name="Ram K.R."/>
            <person name="Rand D."/>
            <person name="Rasmussen M.D."/>
            <person name="Reed L.K."/>
            <person name="Reenan R."/>
            <person name="Reily A."/>
            <person name="Remington K.A."/>
            <person name="Rieger T.T."/>
            <person name="Ritchie M.G."/>
            <person name="Robin C."/>
            <person name="Rogers Y.H."/>
            <person name="Rohde C."/>
            <person name="Rozas J."/>
            <person name="Rubenfield M.J."/>
            <person name="Ruiz A."/>
            <person name="Russo S."/>
            <person name="Salzberg S.L."/>
            <person name="Sanchez-Gracia A."/>
            <person name="Saranga D.J."/>
            <person name="Sato H."/>
            <person name="Schaeffer S.W."/>
            <person name="Schatz M.C."/>
            <person name="Schlenke T."/>
            <person name="Schwartz R."/>
            <person name="Segarra C."/>
            <person name="Singh R.S."/>
            <person name="Sirot L."/>
            <person name="Sirota M."/>
            <person name="Sisneros N.B."/>
            <person name="Smith C.D."/>
            <person name="Smith T.F."/>
            <person name="Spieth J."/>
            <person name="Stage D.E."/>
            <person name="Stark A."/>
            <person name="Stephan W."/>
            <person name="Strausberg R.L."/>
            <person name="Strempel S."/>
            <person name="Sturgill D."/>
            <person name="Sutton G."/>
            <person name="Sutton G.G."/>
            <person name="Tao W."/>
            <person name="Teichmann S."/>
            <person name="Tobari Y.N."/>
            <person name="Tomimura Y."/>
            <person name="Tsolas J.M."/>
            <person name="Valente V.L."/>
            <person name="Venter E."/>
            <person name="Venter J.C."/>
            <person name="Vicario S."/>
            <person name="Vieira F.G."/>
            <person name="Vilella A.J."/>
            <person name="Villasante A."/>
            <person name="Walenz B."/>
            <person name="Wang J."/>
            <person name="Wasserman M."/>
            <person name="Watts T."/>
            <person name="Wilson D."/>
            <person name="Wilson R.K."/>
            <person name="Wing R.A."/>
            <person name="Wolfner M.F."/>
            <person name="Wong A."/>
            <person name="Wong G.K."/>
            <person name="Wu C.I."/>
            <person name="Wu G."/>
            <person name="Yamamoto D."/>
            <person name="Yang H.P."/>
            <person name="Yang S.P."/>
            <person name="Yorke J.A."/>
            <person name="Yoshida K."/>
            <person name="Zdobnov E."/>
            <person name="Zhang P."/>
            <person name="Zhang Y."/>
            <person name="Zimin A.V."/>
            <person name="Baldwin J."/>
            <person name="Abdouelleil A."/>
            <person name="Abdulkadir J."/>
            <person name="Abebe A."/>
            <person name="Abera B."/>
            <person name="Abreu J."/>
            <person name="Acer S.C."/>
            <person name="Aftuck L."/>
            <person name="Alexander A."/>
            <person name="An P."/>
            <person name="Anderson E."/>
            <person name="Anderson S."/>
            <person name="Arachi H."/>
            <person name="Azer M."/>
            <person name="Bachantsang P."/>
            <person name="Barry A."/>
            <person name="Bayul T."/>
            <person name="Berlin A."/>
            <person name="Bessette D."/>
            <person name="Bloom T."/>
            <person name="Blye J."/>
            <person name="Boguslavskiy L."/>
            <person name="Bonnet C."/>
            <person name="Boukhgalter B."/>
            <person name="Bourzgui I."/>
            <person name="Brown A."/>
            <person name="Cahill P."/>
            <person name="Channer S."/>
            <person name="Cheshatsang Y."/>
            <person name="Chuda L."/>
            <person name="Citroen M."/>
            <person name="Collymore A."/>
            <person name="Cooke P."/>
            <person name="Costello M."/>
            <person name="D'Aco K."/>
            <person name="Daza R."/>
            <person name="De Haan G."/>
            <person name="DeGray S."/>
            <person name="DeMaso C."/>
            <person name="Dhargay N."/>
            <person name="Dooley K."/>
            <person name="Dooley E."/>
            <person name="Doricent M."/>
            <person name="Dorje P."/>
            <person name="Dorjee K."/>
            <person name="Dupes A."/>
            <person name="Elong R."/>
            <person name="Falk J."/>
            <person name="Farina A."/>
            <person name="Faro S."/>
            <person name="Ferguson D."/>
            <person name="Fisher S."/>
            <person name="Foley C.D."/>
            <person name="Franke A."/>
            <person name="Friedrich D."/>
            <person name="Gadbois L."/>
            <person name="Gearin G."/>
            <person name="Gearin C.R."/>
            <person name="Giannoukos G."/>
            <person name="Goode T."/>
            <person name="Graham J."/>
            <person name="Grandbois E."/>
            <person name="Grewal S."/>
            <person name="Gyaltsen K."/>
            <person name="Hafez N."/>
            <person name="Hagos B."/>
            <person name="Hall J."/>
            <person name="Henson C."/>
            <person name="Hollinger A."/>
            <person name="Honan T."/>
            <person name="Huard M.D."/>
            <person name="Hughes L."/>
            <person name="Hurhula B."/>
            <person name="Husby M.E."/>
            <person name="Kamat A."/>
            <person name="Kanga B."/>
            <person name="Kashin S."/>
            <person name="Khazanovich D."/>
            <person name="Kisner P."/>
            <person name="Lance K."/>
            <person name="Lara M."/>
            <person name="Lee W."/>
            <person name="Lennon N."/>
            <person name="Letendre F."/>
            <person name="LeVine R."/>
            <person name="Lipovsky A."/>
            <person name="Liu X."/>
            <person name="Liu J."/>
            <person name="Liu S."/>
            <person name="Lokyitsang T."/>
            <person name="Lokyitsang Y."/>
            <person name="Lubonja R."/>
            <person name="Lui A."/>
            <person name="MacDonald P."/>
            <person name="Magnisalis V."/>
            <person name="Maru K."/>
            <person name="Matthews C."/>
            <person name="McCusker W."/>
            <person name="McDonough S."/>
            <person name="Mehta T."/>
            <person name="Meldrim J."/>
            <person name="Meneus L."/>
            <person name="Mihai O."/>
            <person name="Mihalev A."/>
            <person name="Mihova T."/>
            <person name="Mittelman R."/>
            <person name="Mlenga V."/>
            <person name="Montmayeur A."/>
            <person name="Mulrain L."/>
            <person name="Navidi A."/>
            <person name="Naylor J."/>
            <person name="Negash T."/>
            <person name="Nguyen T."/>
            <person name="Nguyen N."/>
            <person name="Nicol R."/>
            <person name="Norbu C."/>
            <person name="Norbu N."/>
            <person name="Novod N."/>
            <person name="O'Neill B."/>
            <person name="Osman S."/>
            <person name="Markiewicz E."/>
            <person name="Oyono O.L."/>
            <person name="Patti C."/>
            <person name="Phunkhang P."/>
            <person name="Pierre F."/>
            <person name="Priest M."/>
            <person name="Raghuraman S."/>
            <person name="Rege F."/>
            <person name="Reyes R."/>
            <person name="Rise C."/>
            <person name="Rogov P."/>
            <person name="Ross K."/>
            <person name="Ryan E."/>
            <person name="Settipalli S."/>
            <person name="Shea T."/>
            <person name="Sherpa N."/>
            <person name="Shi L."/>
            <person name="Shih D."/>
            <person name="Sparrow T."/>
            <person name="Spaulding J."/>
            <person name="Stalker J."/>
            <person name="Stange-Thomann N."/>
            <person name="Stavropoulos S."/>
            <person name="Stone C."/>
            <person name="Strader C."/>
            <person name="Tesfaye S."/>
            <person name="Thomson T."/>
            <person name="Thoulutsang Y."/>
            <person name="Thoulutsang D."/>
            <person name="Topham K."/>
            <person name="Topping I."/>
            <person name="Tsamla T."/>
            <person name="Vassiliev H."/>
            <person name="Vo A."/>
            <person name="Wangchuk T."/>
            <person name="Wangdi T."/>
            <person name="Weiand M."/>
            <person name="Wilkinson J."/>
            <person name="Wilson A."/>
            <person name="Yadav S."/>
            <person name="Young G."/>
            <person name="Yu Q."/>
            <person name="Zembek L."/>
            <person name="Zhong D."/>
            <person name="Zimmer A."/>
            <person name="Zwirko Z."/>
            <person name="Jaffe D.B."/>
            <person name="Alvarez P."/>
            <person name="Brockman W."/>
            <person name="Butler J."/>
            <person name="Chin C."/>
            <person name="Gnerre S."/>
            <person name="Grabherr M."/>
            <person name="Kleber M."/>
            <person name="Mauceli E."/>
            <person name="MacCallum I."/>
        </authorList>
    </citation>
    <scope>NUCLEOTIDE SEQUENCE [LARGE SCALE GENOMIC DNA]</scope>
    <source>
        <strain evidence="16">Tucson 14024-0371.13</strain>
    </source>
</reference>
<feature type="domain" description="Major facilitator superfamily (MFS) profile" evidence="14">
    <location>
        <begin position="51"/>
        <end position="484"/>
    </location>
</feature>
<dbReference type="EMBL" id="CH902619">
    <property type="protein sequence ID" value="EDV37620.2"/>
    <property type="molecule type" value="Genomic_DNA"/>
</dbReference>
<feature type="transmembrane region" description="Helical" evidence="13">
    <location>
        <begin position="425"/>
        <end position="446"/>
    </location>
</feature>
<evidence type="ECO:0000256" key="13">
    <source>
        <dbReference type="SAM" id="Phobius"/>
    </source>
</evidence>
<keyword evidence="10" id="KW-0739">Sodium transport</keyword>
<sequence>MAMGLRTILPTQQYRANIRLDSKNQKVSESSKVTWSFAAITMTQKQPKGPRLGVRHLQSFLLFLGLTVMHIARLNVSVAIVAMTNAASTNPNFPEYNWNEKHKSYILSSFYWGYILTLCPGSFLCRRYGAKVVLFVASFGTAVFSLMTPWCISWGGWQVFCAIRILQGLFQGVIFPCVTEHLAMWSPPEERNRLGAFSYTGTDCGTVLAMFISGMIAKGAMGWPGISYVSGSLCAAWCFLWLIFAANNATESRFIGESECKYIESSLQHNEDFHDRTIPIPWKAIWTSVPFLALLVTRCSETYGLSTLQAEIPSYMNGVLNMDIQSNAVFSSLPFLAMWLLSYVYLIAADLLLKKKILSLTSVRKLFNTMSFWIPAAALIGIGFLNEDHKKLAIILMTVSVGVNSGATIGSSLNTIDLSPNHAGILIGLSNTVANVIPILTPLIAGEIVTDKHNRGQWQIVFGLAAIIFFFGNVVFIIWGTAKAQPWDADDYLHPKDAESAKEKTPTPQVAEVAPPIDPILEQQITWPERYTAKAVE</sequence>
<keyword evidence="16" id="KW-1185">Reference proteome</keyword>
<gene>
    <name evidence="15" type="primary">Dana\GF13546</name>
    <name evidence="15" type="synonym">dana_GLEANR_13559</name>
    <name evidence="15" type="ORF">GF13546</name>
</gene>
<dbReference type="Gene3D" id="1.20.1250.20">
    <property type="entry name" value="MFS general substrate transporter like domains"/>
    <property type="match status" value="1"/>
</dbReference>
<comment type="function">
    <text evidence="11">May be an inorganic phosphate cotransporter.</text>
</comment>
<evidence type="ECO:0000256" key="6">
    <source>
        <dbReference type="ARBA" id="ARBA00022989"/>
    </source>
</evidence>
<dbReference type="InterPro" id="IPR027378">
    <property type="entry name" value="Nucleotide_channel_N"/>
</dbReference>
<evidence type="ECO:0000256" key="1">
    <source>
        <dbReference type="ARBA" id="ARBA00004141"/>
    </source>
</evidence>
<dbReference type="GO" id="GO:0006820">
    <property type="term" value="P:monoatomic anion transport"/>
    <property type="evidence" value="ECO:0007669"/>
    <property type="project" value="TreeGrafter"/>
</dbReference>
<evidence type="ECO:0000256" key="3">
    <source>
        <dbReference type="ARBA" id="ARBA00022448"/>
    </source>
</evidence>
<evidence type="ECO:0000256" key="8">
    <source>
        <dbReference type="ARBA" id="ARBA00023065"/>
    </source>
</evidence>
<proteinExistence type="inferred from homology"/>
<dbReference type="GO" id="GO:0016020">
    <property type="term" value="C:membrane"/>
    <property type="evidence" value="ECO:0007669"/>
    <property type="project" value="UniProtKB-SubCell"/>
</dbReference>
<keyword evidence="6 13" id="KW-1133">Transmembrane helix</keyword>
<evidence type="ECO:0000313" key="16">
    <source>
        <dbReference type="Proteomes" id="UP000007801"/>
    </source>
</evidence>
<dbReference type="GO" id="GO:0006814">
    <property type="term" value="P:sodium ion transport"/>
    <property type="evidence" value="ECO:0007669"/>
    <property type="project" value="UniProtKB-KW"/>
</dbReference>
<dbReference type="FunFam" id="1.20.1250.20:FF:000144">
    <property type="entry name" value="Picot, isoform B"/>
    <property type="match status" value="1"/>
</dbReference>
<dbReference type="InterPro" id="IPR020846">
    <property type="entry name" value="MFS_dom"/>
</dbReference>
<dbReference type="GO" id="GO:0015293">
    <property type="term" value="F:symporter activity"/>
    <property type="evidence" value="ECO:0007669"/>
    <property type="project" value="UniProtKB-KW"/>
</dbReference>
<dbReference type="eggNOG" id="KOG2532">
    <property type="taxonomic scope" value="Eukaryota"/>
</dbReference>
<dbReference type="InParanoid" id="B3MEK0"/>
<feature type="transmembrane region" description="Helical" evidence="13">
    <location>
        <begin position="458"/>
        <end position="479"/>
    </location>
</feature>
<feature type="transmembrane region" description="Helical" evidence="13">
    <location>
        <begin position="60"/>
        <end position="84"/>
    </location>
</feature>
<dbReference type="AlphaFoldDB" id="B3MEK0"/>
<evidence type="ECO:0000256" key="4">
    <source>
        <dbReference type="ARBA" id="ARBA00022692"/>
    </source>
</evidence>
<evidence type="ECO:0000256" key="11">
    <source>
        <dbReference type="ARBA" id="ARBA00054632"/>
    </source>
</evidence>
<accession>B3MEK0</accession>
<dbReference type="InterPro" id="IPR036259">
    <property type="entry name" value="MFS_trans_sf"/>
</dbReference>
<dbReference type="PANTHER" id="PTHR11662:SF280">
    <property type="entry name" value="FI21844P1-RELATED"/>
    <property type="match status" value="1"/>
</dbReference>
<dbReference type="GeneID" id="6496385"/>
<keyword evidence="3" id="KW-0813">Transport</keyword>
<keyword evidence="4 13" id="KW-0812">Transmembrane</keyword>
<feature type="transmembrane region" description="Helical" evidence="13">
    <location>
        <begin position="104"/>
        <end position="125"/>
    </location>
</feature>
<dbReference type="FunFam" id="1.20.1250.20:FF:000003">
    <property type="entry name" value="Solute carrier family 17 member 3"/>
    <property type="match status" value="1"/>
</dbReference>
<feature type="transmembrane region" description="Helical" evidence="13">
    <location>
        <begin position="392"/>
        <end position="413"/>
    </location>
</feature>
<keyword evidence="7" id="KW-0915">Sodium</keyword>
<comment type="subcellular location">
    <subcellularLocation>
        <location evidence="1">Membrane</location>
        <topology evidence="1">Multi-pass membrane protein</topology>
    </subcellularLocation>
</comment>
<dbReference type="Pfam" id="PF07690">
    <property type="entry name" value="MFS_1"/>
    <property type="match status" value="1"/>
</dbReference>
<keyword evidence="5" id="KW-0769">Symport</keyword>
<name>B3MEK0_DROAN</name>
<evidence type="ECO:0000259" key="14">
    <source>
        <dbReference type="PROSITE" id="PS50850"/>
    </source>
</evidence>
<feature type="transmembrane region" description="Helical" evidence="13">
    <location>
        <begin position="366"/>
        <end position="385"/>
    </location>
</feature>
<feature type="transmembrane region" description="Helical" evidence="13">
    <location>
        <begin position="132"/>
        <end position="150"/>
    </location>
</feature>
<dbReference type="KEGG" id="dan:6496385"/>
<dbReference type="PANTHER" id="PTHR11662">
    <property type="entry name" value="SOLUTE CARRIER FAMILY 17"/>
    <property type="match status" value="1"/>
</dbReference>
<dbReference type="Proteomes" id="UP000007801">
    <property type="component" value="Unassembled WGS sequence"/>
</dbReference>
<feature type="transmembrane region" description="Helical" evidence="13">
    <location>
        <begin position="328"/>
        <end position="346"/>
    </location>
</feature>
<dbReference type="CDD" id="cd17318">
    <property type="entry name" value="MFS_SLC17"/>
    <property type="match status" value="1"/>
</dbReference>
<evidence type="ECO:0000256" key="5">
    <source>
        <dbReference type="ARBA" id="ARBA00022847"/>
    </source>
</evidence>
<keyword evidence="8" id="KW-0406">Ion transport</keyword>
<dbReference type="PROSITE" id="PS50850">
    <property type="entry name" value="MFS"/>
    <property type="match status" value="1"/>
</dbReference>
<dbReference type="HOGENOM" id="CLU_001265_5_0_1"/>
<evidence type="ECO:0000256" key="12">
    <source>
        <dbReference type="ARBA" id="ARBA00068450"/>
    </source>
</evidence>
<dbReference type="InterPro" id="IPR050382">
    <property type="entry name" value="MFS_Na/Anion_cotransporter"/>
</dbReference>
<evidence type="ECO:0000256" key="7">
    <source>
        <dbReference type="ARBA" id="ARBA00023053"/>
    </source>
</evidence>
<dbReference type="InterPro" id="IPR011701">
    <property type="entry name" value="MFS"/>
</dbReference>
<dbReference type="OrthoDB" id="2985014at2759"/>
<protein>
    <recommendedName>
        <fullName evidence="12">Putative inorganic phosphate cotransporter</fullName>
    </recommendedName>
</protein>
<keyword evidence="9 13" id="KW-0472">Membrane</keyword>
<dbReference type="SUPFAM" id="SSF103473">
    <property type="entry name" value="MFS general substrate transporter"/>
    <property type="match status" value="1"/>
</dbReference>
<feature type="transmembrane region" description="Helical" evidence="13">
    <location>
        <begin position="223"/>
        <end position="244"/>
    </location>
</feature>
<dbReference type="STRING" id="7217.B3MEK0"/>
<dbReference type="FunFam" id="1.20.120.540:FF:000001">
    <property type="entry name" value="Blast:Putative inorganic phosphate cotransporter"/>
    <property type="match status" value="1"/>
</dbReference>
<organism evidence="15 16">
    <name type="scientific">Drosophila ananassae</name>
    <name type="common">Fruit fly</name>
    <dbReference type="NCBI Taxonomy" id="7217"/>
    <lineage>
        <taxon>Eukaryota</taxon>
        <taxon>Metazoa</taxon>
        <taxon>Ecdysozoa</taxon>
        <taxon>Arthropoda</taxon>
        <taxon>Hexapoda</taxon>
        <taxon>Insecta</taxon>
        <taxon>Pterygota</taxon>
        <taxon>Neoptera</taxon>
        <taxon>Endopterygota</taxon>
        <taxon>Diptera</taxon>
        <taxon>Brachycera</taxon>
        <taxon>Muscomorpha</taxon>
        <taxon>Ephydroidea</taxon>
        <taxon>Drosophilidae</taxon>
        <taxon>Drosophila</taxon>
        <taxon>Sophophora</taxon>
    </lineage>
</organism>
<dbReference type="Gene3D" id="1.20.120.540">
    <property type="entry name" value="Voltage-gated potassium channels"/>
    <property type="match status" value="1"/>
</dbReference>
<dbReference type="FunCoup" id="B3MEK0">
    <property type="interactions" value="1"/>
</dbReference>
<evidence type="ECO:0000256" key="9">
    <source>
        <dbReference type="ARBA" id="ARBA00023136"/>
    </source>
</evidence>
<evidence type="ECO:0000256" key="2">
    <source>
        <dbReference type="ARBA" id="ARBA00008586"/>
    </source>
</evidence>